<dbReference type="EMBL" id="BTPD01000009">
    <property type="protein sequence ID" value="GMQ30377.1"/>
    <property type="molecule type" value="Genomic_DNA"/>
</dbReference>
<gene>
    <name evidence="1" type="ORF">Aconfl_30200</name>
</gene>
<name>A0ABQ6PR29_9BACT</name>
<dbReference type="SUPFAM" id="SSF75011">
    <property type="entry name" value="3-carboxy-cis,cis-mucoante lactonizing enzyme"/>
    <property type="match status" value="1"/>
</dbReference>
<sequence>MRIAVVLLFGILFLNSCQPLEDKRKSESYEWELVILDSIQVDYLGRVDGLEFKDGKGVLFNFKENKLLEFDSSGKILHEQSYPFDGPDKVFYPVQLKYTNDGKLYGASFIGWLYEFNSDLTFQREIKLPFLTEAKDGGGLRRVLEEWRDKLILYYPGRDGANPYDPFFFRDHFLLEKVDPSTGAAEPIIRTPSTSRYSSDKYYERPWVNFGILGDTLYFTLDNEPLIHLYDLNQNGKYLSTLNFRPSRFEDNGEHTEKYQYISGTQMLDGRIKQLFPTKEGVVVTFEEGITADIFAQNNLKDPKNFPLYAQFQNQILKIVQLDGTLSNEIIIPNQVDRLVGLQSLDEPFFAVRDDEWIGEEQDYITFYKLKLVKK</sequence>
<organism evidence="1 2">
    <name type="scientific">Algoriphagus confluentis</name>
    <dbReference type="NCBI Taxonomy" id="1697556"/>
    <lineage>
        <taxon>Bacteria</taxon>
        <taxon>Pseudomonadati</taxon>
        <taxon>Bacteroidota</taxon>
        <taxon>Cytophagia</taxon>
        <taxon>Cytophagales</taxon>
        <taxon>Cyclobacteriaceae</taxon>
        <taxon>Algoriphagus</taxon>
    </lineage>
</organism>
<evidence type="ECO:0008006" key="3">
    <source>
        <dbReference type="Google" id="ProtNLM"/>
    </source>
</evidence>
<accession>A0ABQ6PR29</accession>
<proteinExistence type="predicted"/>
<evidence type="ECO:0000313" key="2">
    <source>
        <dbReference type="Proteomes" id="UP001338309"/>
    </source>
</evidence>
<keyword evidence="2" id="KW-1185">Reference proteome</keyword>
<reference evidence="1 2" key="1">
    <citation type="submission" date="2023-08" db="EMBL/GenBank/DDBJ databases">
        <title>Draft genome sequence of Algoriphagus confluentis.</title>
        <authorList>
            <person name="Takatani N."/>
            <person name="Hosokawa M."/>
            <person name="Sawabe T."/>
        </authorList>
    </citation>
    <scope>NUCLEOTIDE SEQUENCE [LARGE SCALE GENOMIC DNA]</scope>
    <source>
        <strain evidence="1 2">NBRC 111222</strain>
    </source>
</reference>
<dbReference type="Proteomes" id="UP001338309">
    <property type="component" value="Unassembled WGS sequence"/>
</dbReference>
<dbReference type="RefSeq" id="WP_338225083.1">
    <property type="nucleotide sequence ID" value="NZ_BTPD01000009.1"/>
</dbReference>
<comment type="caution">
    <text evidence="1">The sequence shown here is derived from an EMBL/GenBank/DDBJ whole genome shotgun (WGS) entry which is preliminary data.</text>
</comment>
<evidence type="ECO:0000313" key="1">
    <source>
        <dbReference type="EMBL" id="GMQ30377.1"/>
    </source>
</evidence>
<protein>
    <recommendedName>
        <fullName evidence="3">DUF4221 domain-containing protein</fullName>
    </recommendedName>
</protein>